<dbReference type="PIRSF" id="PIRSF000193">
    <property type="entry name" value="Pyrrol-5-carb_rd"/>
    <property type="match status" value="1"/>
</dbReference>
<organism evidence="10 11">
    <name type="scientific">Georgfuchsia toluolica</name>
    <dbReference type="NCBI Taxonomy" id="424218"/>
    <lineage>
        <taxon>Bacteria</taxon>
        <taxon>Pseudomonadati</taxon>
        <taxon>Pseudomonadota</taxon>
        <taxon>Betaproteobacteria</taxon>
        <taxon>Nitrosomonadales</taxon>
        <taxon>Sterolibacteriaceae</taxon>
        <taxon>Georgfuchsia</taxon>
    </lineage>
</organism>
<dbReference type="InterPro" id="IPR053790">
    <property type="entry name" value="P5CR-like_CS"/>
</dbReference>
<proteinExistence type="inferred from homology"/>
<comment type="pathway">
    <text evidence="4 7">Amino-acid biosynthesis; L-proline biosynthesis; L-proline from L-glutamate 5-semialdehyde: step 1/1.</text>
</comment>
<comment type="catalytic activity">
    <reaction evidence="4 7">
        <text>L-proline + NADP(+) = (S)-1-pyrroline-5-carboxylate + NADPH + 2 H(+)</text>
        <dbReference type="Rhea" id="RHEA:14109"/>
        <dbReference type="ChEBI" id="CHEBI:15378"/>
        <dbReference type="ChEBI" id="CHEBI:17388"/>
        <dbReference type="ChEBI" id="CHEBI:57783"/>
        <dbReference type="ChEBI" id="CHEBI:58349"/>
        <dbReference type="ChEBI" id="CHEBI:60039"/>
        <dbReference type="EC" id="1.5.1.2"/>
    </reaction>
</comment>
<dbReference type="EMBL" id="CAJQUM010000001">
    <property type="protein sequence ID" value="CAG4885057.1"/>
    <property type="molecule type" value="Genomic_DNA"/>
</dbReference>
<feature type="binding site" evidence="6">
    <location>
        <begin position="67"/>
        <end position="70"/>
    </location>
    <ligand>
        <name>NADP(+)</name>
        <dbReference type="ChEBI" id="CHEBI:58349"/>
    </ligand>
</feature>
<dbReference type="InterPro" id="IPR000304">
    <property type="entry name" value="Pyrroline-COOH_reductase"/>
</dbReference>
<dbReference type="InterPro" id="IPR029036">
    <property type="entry name" value="P5CR_dimer"/>
</dbReference>
<feature type="domain" description="Pyrroline-5-carboxylate reductase dimerisation" evidence="9">
    <location>
        <begin position="159"/>
        <end position="263"/>
    </location>
</feature>
<feature type="binding site" evidence="6">
    <location>
        <begin position="6"/>
        <end position="11"/>
    </location>
    <ligand>
        <name>NADP(+)</name>
        <dbReference type="ChEBI" id="CHEBI:58349"/>
    </ligand>
</feature>
<comment type="function">
    <text evidence="4">Catalyzes the reduction of 1-pyrroline-5-carboxylate (PCA) to L-proline.</text>
</comment>
<dbReference type="NCBIfam" id="TIGR00112">
    <property type="entry name" value="proC"/>
    <property type="match status" value="1"/>
</dbReference>
<keyword evidence="11" id="KW-1185">Reference proteome</keyword>
<evidence type="ECO:0000256" key="5">
    <source>
        <dbReference type="NCBIfam" id="TIGR00112"/>
    </source>
</evidence>
<feature type="domain" description="Pyrroline-5-carboxylate reductase catalytic N-terminal" evidence="8">
    <location>
        <begin position="2"/>
        <end position="95"/>
    </location>
</feature>
<reference evidence="10" key="1">
    <citation type="submission" date="2021-04" db="EMBL/GenBank/DDBJ databases">
        <authorList>
            <person name="Hornung B."/>
        </authorList>
    </citation>
    <scope>NUCLEOTIDE SEQUENCE</scope>
    <source>
        <strain evidence="10">G5G6</strain>
    </source>
</reference>
<comment type="catalytic activity">
    <reaction evidence="4">
        <text>L-proline + NAD(+) = (S)-1-pyrroline-5-carboxylate + NADH + 2 H(+)</text>
        <dbReference type="Rhea" id="RHEA:14105"/>
        <dbReference type="ChEBI" id="CHEBI:15378"/>
        <dbReference type="ChEBI" id="CHEBI:17388"/>
        <dbReference type="ChEBI" id="CHEBI:57540"/>
        <dbReference type="ChEBI" id="CHEBI:57945"/>
        <dbReference type="ChEBI" id="CHEBI:60039"/>
        <dbReference type="EC" id="1.5.1.2"/>
    </reaction>
</comment>
<evidence type="ECO:0000256" key="1">
    <source>
        <dbReference type="ARBA" id="ARBA00005525"/>
    </source>
</evidence>
<comment type="similarity">
    <text evidence="1 4 7">Belongs to the pyrroline-5-carboxylate reductase family.</text>
</comment>
<dbReference type="FunFam" id="1.10.3730.10:FF:000001">
    <property type="entry name" value="Pyrroline-5-carboxylate reductase"/>
    <property type="match status" value="1"/>
</dbReference>
<evidence type="ECO:0000256" key="3">
    <source>
        <dbReference type="ARBA" id="ARBA00023002"/>
    </source>
</evidence>
<dbReference type="Gene3D" id="3.40.50.720">
    <property type="entry name" value="NAD(P)-binding Rossmann-like Domain"/>
    <property type="match status" value="1"/>
</dbReference>
<dbReference type="GO" id="GO:0055129">
    <property type="term" value="P:L-proline biosynthetic process"/>
    <property type="evidence" value="ECO:0007669"/>
    <property type="project" value="UniProtKB-UniRule"/>
</dbReference>
<evidence type="ECO:0000313" key="10">
    <source>
        <dbReference type="EMBL" id="CAG4885057.1"/>
    </source>
</evidence>
<dbReference type="Proteomes" id="UP000742786">
    <property type="component" value="Unassembled WGS sequence"/>
</dbReference>
<keyword evidence="4 7" id="KW-0028">Amino-acid biosynthesis</keyword>
<dbReference type="HAMAP" id="MF_01925">
    <property type="entry name" value="P5C_reductase"/>
    <property type="match status" value="1"/>
</dbReference>
<dbReference type="Pfam" id="PF14748">
    <property type="entry name" value="P5CR_dimer"/>
    <property type="match status" value="1"/>
</dbReference>
<evidence type="ECO:0000259" key="9">
    <source>
        <dbReference type="Pfam" id="PF14748"/>
    </source>
</evidence>
<dbReference type="AlphaFoldDB" id="A0A916NA86"/>
<evidence type="ECO:0000256" key="2">
    <source>
        <dbReference type="ARBA" id="ARBA00022857"/>
    </source>
</evidence>
<name>A0A916NA86_9PROT</name>
<sequence length="271" mass="28247">MKISFLGGGNMANALIGGLRHQGYSATDIQVVEPVAEMRAKLADIYGVRCTPAIDEGAMNCDIWMLAVKPQQLREAIAPLKGRLGTQLVISIAAGIRSSDIGRWLGGYARIVRTMPNTPALIGAGITGLYAGPGVNHQERASAEKILNAAGPTLWVDDEAQMDAVTAISGSGPGYVFYFMEALQKAAEDAGFDRAAARKLAVQTFLGAARLAEHGNESPAILRERVTSKGGTTEAALKSLDADGVAAAIARATKAAQTRGVELGDQLGADS</sequence>
<dbReference type="SUPFAM" id="SSF51735">
    <property type="entry name" value="NAD(P)-binding Rossmann-fold domains"/>
    <property type="match status" value="1"/>
</dbReference>
<dbReference type="PANTHER" id="PTHR11645:SF0">
    <property type="entry name" value="PYRROLINE-5-CARBOXYLATE REDUCTASE 3"/>
    <property type="match status" value="1"/>
</dbReference>
<dbReference type="GO" id="GO:0004735">
    <property type="term" value="F:pyrroline-5-carboxylate reductase activity"/>
    <property type="evidence" value="ECO:0007669"/>
    <property type="project" value="UniProtKB-UniRule"/>
</dbReference>
<gene>
    <name evidence="4 10" type="primary">proC</name>
    <name evidence="10" type="ORF">GTOL_12940</name>
</gene>
<accession>A0A916NA86</accession>
<dbReference type="InterPro" id="IPR036291">
    <property type="entry name" value="NAD(P)-bd_dom_sf"/>
</dbReference>
<keyword evidence="2 4" id="KW-0521">NADP</keyword>
<evidence type="ECO:0000256" key="4">
    <source>
        <dbReference type="HAMAP-Rule" id="MF_01925"/>
    </source>
</evidence>
<evidence type="ECO:0000256" key="6">
    <source>
        <dbReference type="PIRSR" id="PIRSR000193-1"/>
    </source>
</evidence>
<comment type="subcellular location">
    <subcellularLocation>
        <location evidence="4">Cytoplasm</location>
    </subcellularLocation>
</comment>
<evidence type="ECO:0000313" key="11">
    <source>
        <dbReference type="Proteomes" id="UP000742786"/>
    </source>
</evidence>
<dbReference type="PANTHER" id="PTHR11645">
    <property type="entry name" value="PYRROLINE-5-CARBOXYLATE REDUCTASE"/>
    <property type="match status" value="1"/>
</dbReference>
<dbReference type="InterPro" id="IPR028939">
    <property type="entry name" value="P5C_Rdtase_cat_N"/>
</dbReference>
<evidence type="ECO:0000256" key="7">
    <source>
        <dbReference type="RuleBase" id="RU003903"/>
    </source>
</evidence>
<dbReference type="GO" id="GO:0005737">
    <property type="term" value="C:cytoplasm"/>
    <property type="evidence" value="ECO:0007669"/>
    <property type="project" value="UniProtKB-SubCell"/>
</dbReference>
<dbReference type="RefSeq" id="WP_220636843.1">
    <property type="nucleotide sequence ID" value="NZ_CAJQUM010000001.1"/>
</dbReference>
<dbReference type="PROSITE" id="PS00521">
    <property type="entry name" value="P5CR"/>
    <property type="match status" value="1"/>
</dbReference>
<keyword evidence="4 7" id="KW-0641">Proline biosynthesis</keyword>
<dbReference type="EC" id="1.5.1.2" evidence="4 5"/>
<protein>
    <recommendedName>
        <fullName evidence="4 5">Pyrroline-5-carboxylate reductase</fullName>
        <shortName evidence="4">P5C reductase</shortName>
        <shortName evidence="4">P5CR</shortName>
        <ecNumber evidence="4 5">1.5.1.2</ecNumber>
    </recommendedName>
    <alternativeName>
        <fullName evidence="4">PCA reductase</fullName>
    </alternativeName>
</protein>
<comment type="caution">
    <text evidence="10">The sequence shown here is derived from an EMBL/GenBank/DDBJ whole genome shotgun (WGS) entry which is preliminary data.</text>
</comment>
<keyword evidence="3 4" id="KW-0560">Oxidoreductase</keyword>
<dbReference type="InterPro" id="IPR008927">
    <property type="entry name" value="6-PGluconate_DH-like_C_sf"/>
</dbReference>
<dbReference type="SUPFAM" id="SSF48179">
    <property type="entry name" value="6-phosphogluconate dehydrogenase C-terminal domain-like"/>
    <property type="match status" value="1"/>
</dbReference>
<dbReference type="Gene3D" id="1.10.3730.10">
    <property type="entry name" value="ProC C-terminal domain-like"/>
    <property type="match status" value="1"/>
</dbReference>
<keyword evidence="4" id="KW-0963">Cytoplasm</keyword>
<dbReference type="Pfam" id="PF03807">
    <property type="entry name" value="F420_oxidored"/>
    <property type="match status" value="1"/>
</dbReference>
<evidence type="ECO:0000259" key="8">
    <source>
        <dbReference type="Pfam" id="PF03807"/>
    </source>
</evidence>